<dbReference type="Gene3D" id="2.40.50.100">
    <property type="match status" value="1"/>
</dbReference>
<keyword evidence="5" id="KW-1185">Reference proteome</keyword>
<organism evidence="4 5">
    <name type="scientific">Angomonas deanei</name>
    <dbReference type="NCBI Taxonomy" id="59799"/>
    <lineage>
        <taxon>Eukaryota</taxon>
        <taxon>Discoba</taxon>
        <taxon>Euglenozoa</taxon>
        <taxon>Kinetoplastea</taxon>
        <taxon>Metakinetoplastina</taxon>
        <taxon>Trypanosomatida</taxon>
        <taxon>Trypanosomatidae</taxon>
        <taxon>Strigomonadinae</taxon>
        <taxon>Angomonas</taxon>
    </lineage>
</organism>
<dbReference type="InterPro" id="IPR011053">
    <property type="entry name" value="Single_hybrid_motif"/>
</dbReference>
<feature type="region of interest" description="Disordered" evidence="2">
    <location>
        <begin position="106"/>
        <end position="144"/>
    </location>
</feature>
<dbReference type="SUPFAM" id="SSF51230">
    <property type="entry name" value="Single hybrid motif"/>
    <property type="match status" value="1"/>
</dbReference>
<dbReference type="InterPro" id="IPR000089">
    <property type="entry name" value="Biotin_lipoyl"/>
</dbReference>
<dbReference type="OrthoDB" id="537444at2759"/>
<dbReference type="AlphaFoldDB" id="A0A7G2C5L9"/>
<dbReference type="PANTHER" id="PTHR23151">
    <property type="entry name" value="DIHYDROLIPOAMIDE ACETYL/SUCCINYL-TRANSFERASE-RELATED"/>
    <property type="match status" value="1"/>
</dbReference>
<dbReference type="Pfam" id="PF00364">
    <property type="entry name" value="Biotin_lipoyl"/>
    <property type="match status" value="1"/>
</dbReference>
<dbReference type="EMBL" id="LR877147">
    <property type="protein sequence ID" value="CAD2214421.1"/>
    <property type="molecule type" value="Genomic_DNA"/>
</dbReference>
<dbReference type="VEuPathDB" id="TriTrypDB:ADEAN_000186700"/>
<accession>A0A7G2C5L9</accession>
<name>A0A7G2C5L9_9TRYP</name>
<evidence type="ECO:0000313" key="5">
    <source>
        <dbReference type="Proteomes" id="UP000515908"/>
    </source>
</evidence>
<feature type="compositionally biased region" description="Basic and acidic residues" evidence="2">
    <location>
        <begin position="106"/>
        <end position="115"/>
    </location>
</feature>
<evidence type="ECO:0000313" key="4">
    <source>
        <dbReference type="EMBL" id="CAD2214421.1"/>
    </source>
</evidence>
<feature type="domain" description="Lipoyl-binding" evidence="3">
    <location>
        <begin position="21"/>
        <end position="97"/>
    </location>
</feature>
<gene>
    <name evidence="4" type="ORF">ADEAN_000186700</name>
</gene>
<evidence type="ECO:0000259" key="3">
    <source>
        <dbReference type="PROSITE" id="PS50968"/>
    </source>
</evidence>
<evidence type="ECO:0000256" key="2">
    <source>
        <dbReference type="SAM" id="MobiDB-lite"/>
    </source>
</evidence>
<dbReference type="GO" id="GO:0045254">
    <property type="term" value="C:pyruvate dehydrogenase complex"/>
    <property type="evidence" value="ECO:0007669"/>
    <property type="project" value="InterPro"/>
</dbReference>
<evidence type="ECO:0000256" key="1">
    <source>
        <dbReference type="ARBA" id="ARBA00022823"/>
    </source>
</evidence>
<keyword evidence="1" id="KW-0450">Lipoyl</keyword>
<dbReference type="CDD" id="cd06849">
    <property type="entry name" value="lipoyl_domain"/>
    <property type="match status" value="1"/>
</dbReference>
<protein>
    <submittedName>
        <fullName evidence="4">Biotin-requiring enzyme, putative</fullName>
    </submittedName>
</protein>
<feature type="compositionally biased region" description="Pro residues" evidence="2">
    <location>
        <begin position="126"/>
        <end position="142"/>
    </location>
</feature>
<sequence>MFRARLFPTLVSVSSFRALTITPIPMPALSPTMEKGKITEWSRKPGDEIKTGDTFCKVETDKAVVSYDNATEEGFFARVIVDVGEEVEVGTTVCLLVDEADGVNSDEVKNWKPDADESPAEEPAAAPTPAPAAPRRPHPAPPLLRRETVSSLPLCQEDCQGEGRVAQRYQGYRRRCRQNHFQGCRGGGCVRWC</sequence>
<dbReference type="PANTHER" id="PTHR23151:SF90">
    <property type="entry name" value="DIHYDROLIPOYLLYSINE-RESIDUE ACETYLTRANSFERASE COMPONENT OF PYRUVATE DEHYDROGENASE COMPLEX, MITOCHONDRIAL-RELATED"/>
    <property type="match status" value="1"/>
</dbReference>
<dbReference type="FunFam" id="2.40.50.100:FF:000010">
    <property type="entry name" value="Acetyltransferase component of pyruvate dehydrogenase complex"/>
    <property type="match status" value="1"/>
</dbReference>
<reference evidence="4 5" key="1">
    <citation type="submission" date="2020-08" db="EMBL/GenBank/DDBJ databases">
        <authorList>
            <person name="Newling K."/>
            <person name="Davey J."/>
            <person name="Forrester S."/>
        </authorList>
    </citation>
    <scope>NUCLEOTIDE SEQUENCE [LARGE SCALE GENOMIC DNA]</scope>
    <source>
        <strain evidence="5">Crithidia deanei Carvalho (ATCC PRA-265)</strain>
    </source>
</reference>
<proteinExistence type="predicted"/>
<dbReference type="PROSITE" id="PS50968">
    <property type="entry name" value="BIOTINYL_LIPOYL"/>
    <property type="match status" value="1"/>
</dbReference>
<dbReference type="GO" id="GO:0004742">
    <property type="term" value="F:dihydrolipoyllysine-residue acetyltransferase activity"/>
    <property type="evidence" value="ECO:0007669"/>
    <property type="project" value="TreeGrafter"/>
</dbReference>
<dbReference type="InterPro" id="IPR045257">
    <property type="entry name" value="E2/Pdx1"/>
</dbReference>
<dbReference type="Proteomes" id="UP000515908">
    <property type="component" value="Chromosome 03"/>
</dbReference>
<dbReference type="GO" id="GO:0006086">
    <property type="term" value="P:pyruvate decarboxylation to acetyl-CoA"/>
    <property type="evidence" value="ECO:0007669"/>
    <property type="project" value="InterPro"/>
</dbReference>